<feature type="signal peptide" evidence="2">
    <location>
        <begin position="1"/>
        <end position="18"/>
    </location>
</feature>
<protein>
    <submittedName>
        <fullName evidence="3">Uncharacterized protein</fullName>
    </submittedName>
</protein>
<organism evidence="3 4">
    <name type="scientific">Polypedilum vanderplanki</name>
    <name type="common">Sleeping chironomid midge</name>
    <dbReference type="NCBI Taxonomy" id="319348"/>
    <lineage>
        <taxon>Eukaryota</taxon>
        <taxon>Metazoa</taxon>
        <taxon>Ecdysozoa</taxon>
        <taxon>Arthropoda</taxon>
        <taxon>Hexapoda</taxon>
        <taxon>Insecta</taxon>
        <taxon>Pterygota</taxon>
        <taxon>Neoptera</taxon>
        <taxon>Endopterygota</taxon>
        <taxon>Diptera</taxon>
        <taxon>Nematocera</taxon>
        <taxon>Chironomoidea</taxon>
        <taxon>Chironomidae</taxon>
        <taxon>Chironominae</taxon>
        <taxon>Polypedilum</taxon>
        <taxon>Polypedilum</taxon>
    </lineage>
</organism>
<accession>A0A9J6BI46</accession>
<evidence type="ECO:0000313" key="3">
    <source>
        <dbReference type="EMBL" id="KAG5669501.1"/>
    </source>
</evidence>
<evidence type="ECO:0000313" key="4">
    <source>
        <dbReference type="Proteomes" id="UP001107558"/>
    </source>
</evidence>
<keyword evidence="4" id="KW-1185">Reference proteome</keyword>
<sequence>MNFLILLIIFASFEASKSFEINCNYQIRTLNIIGDVYECFITNIPISQGNTVTNITGTHLSEKNNDDVEALLFSGDWILSFFPKGFSEFFPNIKAIFIAFSSIETLYGDELNEFPQLKYLDFWHSNLTTISSRLFENTPKIIFIEISSTNLKQVGHDLFTPLNITQLQWIDFTNNRCINKRVMNGSENTINSFINDLRKRCPFDDEENVITTTTERSLTCSDQRIEDFVCDLEEHLMTKDERIDNLESRVKWLEEQLQKMITNPLDCK</sequence>
<dbReference type="SUPFAM" id="SSF52058">
    <property type="entry name" value="L domain-like"/>
    <property type="match status" value="1"/>
</dbReference>
<keyword evidence="1" id="KW-0175">Coiled coil</keyword>
<comment type="caution">
    <text evidence="3">The sequence shown here is derived from an EMBL/GenBank/DDBJ whole genome shotgun (WGS) entry which is preliminary data.</text>
</comment>
<dbReference type="Gene3D" id="3.80.10.10">
    <property type="entry name" value="Ribonuclease Inhibitor"/>
    <property type="match status" value="1"/>
</dbReference>
<evidence type="ECO:0000256" key="2">
    <source>
        <dbReference type="SAM" id="SignalP"/>
    </source>
</evidence>
<proteinExistence type="predicted"/>
<dbReference type="AlphaFoldDB" id="A0A9J6BI46"/>
<feature type="coiled-coil region" evidence="1">
    <location>
        <begin position="236"/>
        <end position="263"/>
    </location>
</feature>
<evidence type="ECO:0000256" key="1">
    <source>
        <dbReference type="SAM" id="Coils"/>
    </source>
</evidence>
<reference evidence="3" key="1">
    <citation type="submission" date="2021-03" db="EMBL/GenBank/DDBJ databases">
        <title>Chromosome level genome of the anhydrobiotic midge Polypedilum vanderplanki.</title>
        <authorList>
            <person name="Yoshida Y."/>
            <person name="Kikawada T."/>
            <person name="Gusev O."/>
        </authorList>
    </citation>
    <scope>NUCLEOTIDE SEQUENCE</scope>
    <source>
        <strain evidence="3">NIAS01</strain>
        <tissue evidence="3">Whole body or cell culture</tissue>
    </source>
</reference>
<dbReference type="EMBL" id="JADBJN010000004">
    <property type="protein sequence ID" value="KAG5669501.1"/>
    <property type="molecule type" value="Genomic_DNA"/>
</dbReference>
<dbReference type="Proteomes" id="UP001107558">
    <property type="component" value="Chromosome 4"/>
</dbReference>
<feature type="chain" id="PRO_5039901134" evidence="2">
    <location>
        <begin position="19"/>
        <end position="268"/>
    </location>
</feature>
<gene>
    <name evidence="3" type="ORF">PVAND_017388</name>
</gene>
<dbReference type="InterPro" id="IPR032675">
    <property type="entry name" value="LRR_dom_sf"/>
</dbReference>
<keyword evidence="2" id="KW-0732">Signal</keyword>
<name>A0A9J6BI46_POLVA</name>